<dbReference type="Proteomes" id="UP000030748">
    <property type="component" value="Unassembled WGS sequence"/>
</dbReference>
<dbReference type="PANTHER" id="PTHR34131:SF2">
    <property type="entry name" value="FAMILY PROTEIN, PUTATIVE (DUF1997)-RELATED"/>
    <property type="match status" value="1"/>
</dbReference>
<evidence type="ECO:0000313" key="1">
    <source>
        <dbReference type="EMBL" id="EYU37480.1"/>
    </source>
</evidence>
<dbReference type="EMBL" id="KI630517">
    <property type="protein sequence ID" value="EYU37480.1"/>
    <property type="molecule type" value="Genomic_DNA"/>
</dbReference>
<accession>A0A022RF23</accession>
<dbReference type="KEGG" id="egt:105957938"/>
<proteinExistence type="predicted"/>
<dbReference type="OMA" id="FQFQECS"/>
<name>A0A022RF23_ERYGU</name>
<sequence>MSKKPWIQCERRNPYHQDVCKINTESPSSMAAAAKYSPFQSHLPREVFNSRTRKRNGCVKVSVKKEKLSESGAKRANLSAGKKERIKIPNCSDGVNGGSGSYSISEFFSHPSGIEALLNTRALQSCQSLDSNLYRCVLPQLQLLNFRVAPVLDLQVTPSSEDCLVEMLSCKFEGSEVVERQNEHFSASMKNHITWETIDTEQFLNVDVKLNLVLEIYTQPFALLPVLAVEGPGNIMMQTLVDKLVPLLVQQLLQNYEEWILQQQILIS</sequence>
<dbReference type="eggNOG" id="ENOG502QWAV">
    <property type="taxonomic scope" value="Eukaryota"/>
</dbReference>
<reference evidence="1 2" key="1">
    <citation type="journal article" date="2013" name="Proc. Natl. Acad. Sci. U.S.A.">
        <title>Fine-scale variation in meiotic recombination in Mimulus inferred from population shotgun sequencing.</title>
        <authorList>
            <person name="Hellsten U."/>
            <person name="Wright K.M."/>
            <person name="Jenkins J."/>
            <person name="Shu S."/>
            <person name="Yuan Y."/>
            <person name="Wessler S.R."/>
            <person name="Schmutz J."/>
            <person name="Willis J.H."/>
            <person name="Rokhsar D.S."/>
        </authorList>
    </citation>
    <scope>NUCLEOTIDE SEQUENCE [LARGE SCALE GENOMIC DNA]</scope>
    <source>
        <strain evidence="2">cv. DUN x IM62</strain>
    </source>
</reference>
<dbReference type="STRING" id="4155.A0A022RF23"/>
<dbReference type="InterPro" id="IPR018971">
    <property type="entry name" value="DUF1997"/>
</dbReference>
<evidence type="ECO:0000313" key="2">
    <source>
        <dbReference type="Proteomes" id="UP000030748"/>
    </source>
</evidence>
<gene>
    <name evidence="1" type="ORF">MIMGU_mgv1a011869mg</name>
</gene>
<dbReference type="PhylomeDB" id="A0A022RF23"/>
<dbReference type="Pfam" id="PF09366">
    <property type="entry name" value="DUF1997"/>
    <property type="match status" value="1"/>
</dbReference>
<keyword evidence="2" id="KW-1185">Reference proteome</keyword>
<dbReference type="PANTHER" id="PTHR34131">
    <property type="entry name" value="(RAP ANNOTATION RELEASE2) GALACTOSE-BINDING LIKE DOMAIN CONTAINING PROTEIN"/>
    <property type="match status" value="1"/>
</dbReference>
<protein>
    <submittedName>
        <fullName evidence="1">Uncharacterized protein</fullName>
    </submittedName>
</protein>
<dbReference type="AlphaFoldDB" id="A0A022RF23"/>
<dbReference type="OrthoDB" id="1933789at2759"/>
<organism evidence="1 2">
    <name type="scientific">Erythranthe guttata</name>
    <name type="common">Yellow monkey flower</name>
    <name type="synonym">Mimulus guttatus</name>
    <dbReference type="NCBI Taxonomy" id="4155"/>
    <lineage>
        <taxon>Eukaryota</taxon>
        <taxon>Viridiplantae</taxon>
        <taxon>Streptophyta</taxon>
        <taxon>Embryophyta</taxon>
        <taxon>Tracheophyta</taxon>
        <taxon>Spermatophyta</taxon>
        <taxon>Magnoliopsida</taxon>
        <taxon>eudicotyledons</taxon>
        <taxon>Gunneridae</taxon>
        <taxon>Pentapetalae</taxon>
        <taxon>asterids</taxon>
        <taxon>lamiids</taxon>
        <taxon>Lamiales</taxon>
        <taxon>Phrymaceae</taxon>
        <taxon>Erythranthe</taxon>
    </lineage>
</organism>